<sequence>MTNAVRIAWALGPKSFIFGLFGLGPVSRGLAAISVSHSHGVAPRHRSPHLPRRFLSLALSRASIVHPHSVLVTHGLSSEVVKPLRPRRSLRFRHNLSLARARPHLFFYKYGPFVM</sequence>
<evidence type="ECO:0000313" key="1">
    <source>
        <dbReference type="EMBL" id="KAH8982514.1"/>
    </source>
</evidence>
<accession>A0AAD4Q9G2</accession>
<dbReference type="EMBL" id="JAKELL010000099">
    <property type="protein sequence ID" value="KAH8982514.1"/>
    <property type="molecule type" value="Genomic_DNA"/>
</dbReference>
<reference evidence="1" key="1">
    <citation type="submission" date="2022-01" db="EMBL/GenBank/DDBJ databases">
        <title>Comparative genomics reveals a dynamic genome evolution in the ectomycorrhizal milk-cap (Lactarius) mushrooms.</title>
        <authorList>
            <consortium name="DOE Joint Genome Institute"/>
            <person name="Lebreton A."/>
            <person name="Tang N."/>
            <person name="Kuo A."/>
            <person name="LaButti K."/>
            <person name="Drula E."/>
            <person name="Barry K."/>
            <person name="Clum A."/>
            <person name="Lipzen A."/>
            <person name="Mousain D."/>
            <person name="Ng V."/>
            <person name="Wang R."/>
            <person name="Wang X."/>
            <person name="Dai Y."/>
            <person name="Henrissat B."/>
            <person name="Grigoriev I.V."/>
            <person name="Guerin-Laguette A."/>
            <person name="Yu F."/>
            <person name="Martin F.M."/>
        </authorList>
    </citation>
    <scope>NUCLEOTIDE SEQUENCE</scope>
    <source>
        <strain evidence="1">QP</strain>
    </source>
</reference>
<organism evidence="1 2">
    <name type="scientific">Lactarius akahatsu</name>
    <dbReference type="NCBI Taxonomy" id="416441"/>
    <lineage>
        <taxon>Eukaryota</taxon>
        <taxon>Fungi</taxon>
        <taxon>Dikarya</taxon>
        <taxon>Basidiomycota</taxon>
        <taxon>Agaricomycotina</taxon>
        <taxon>Agaricomycetes</taxon>
        <taxon>Russulales</taxon>
        <taxon>Russulaceae</taxon>
        <taxon>Lactarius</taxon>
    </lineage>
</organism>
<gene>
    <name evidence="1" type="ORF">EDB92DRAFT_1640746</name>
</gene>
<dbReference type="Proteomes" id="UP001201163">
    <property type="component" value="Unassembled WGS sequence"/>
</dbReference>
<dbReference type="AlphaFoldDB" id="A0AAD4Q9G2"/>
<proteinExistence type="predicted"/>
<comment type="caution">
    <text evidence="1">The sequence shown here is derived from an EMBL/GenBank/DDBJ whole genome shotgun (WGS) entry which is preliminary data.</text>
</comment>
<name>A0AAD4Q9G2_9AGAM</name>
<keyword evidence="2" id="KW-1185">Reference proteome</keyword>
<evidence type="ECO:0000313" key="2">
    <source>
        <dbReference type="Proteomes" id="UP001201163"/>
    </source>
</evidence>
<protein>
    <submittedName>
        <fullName evidence="1">Uncharacterized protein</fullName>
    </submittedName>
</protein>